<feature type="transmembrane region" description="Helical" evidence="9">
    <location>
        <begin position="391"/>
        <end position="413"/>
    </location>
</feature>
<evidence type="ECO:0000256" key="2">
    <source>
        <dbReference type="ARBA" id="ARBA00022606"/>
    </source>
</evidence>
<keyword evidence="6 9" id="KW-0472">Membrane</keyword>
<dbReference type="InterPro" id="IPR000276">
    <property type="entry name" value="GPCR_Rhodpsn"/>
</dbReference>
<dbReference type="PANTHER" id="PTHR26450:SF391">
    <property type="entry name" value="ODORANT RECEPTOR-RELATED"/>
    <property type="match status" value="1"/>
</dbReference>
<feature type="transmembrane region" description="Helical" evidence="9">
    <location>
        <begin position="29"/>
        <end position="51"/>
    </location>
</feature>
<dbReference type="InterPro" id="IPR000725">
    <property type="entry name" value="Olfact_rcpt"/>
</dbReference>
<keyword evidence="8" id="KW-0675">Receptor</keyword>
<keyword evidence="4" id="KW-0552">Olfaction</keyword>
<evidence type="ECO:0000256" key="8">
    <source>
        <dbReference type="RuleBase" id="RU000688"/>
    </source>
</evidence>
<evidence type="ECO:0000256" key="6">
    <source>
        <dbReference type="ARBA" id="ARBA00023136"/>
    </source>
</evidence>
<evidence type="ECO:0000313" key="11">
    <source>
        <dbReference type="EMBL" id="MBN3282437.1"/>
    </source>
</evidence>
<protein>
    <submittedName>
        <fullName evidence="11">O52P1 protein</fullName>
    </submittedName>
</protein>
<keyword evidence="12" id="KW-1185">Reference proteome</keyword>
<feature type="transmembrane region" description="Helical" evidence="9">
    <location>
        <begin position="104"/>
        <end position="122"/>
    </location>
</feature>
<evidence type="ECO:0000256" key="1">
    <source>
        <dbReference type="ARBA" id="ARBA00004141"/>
    </source>
</evidence>
<feature type="transmembrane region" description="Helical" evidence="9">
    <location>
        <begin position="276"/>
        <end position="297"/>
    </location>
</feature>
<evidence type="ECO:0000313" key="12">
    <source>
        <dbReference type="Proteomes" id="UP001166093"/>
    </source>
</evidence>
<proteinExistence type="inferred from homology"/>
<dbReference type="InterPro" id="IPR017452">
    <property type="entry name" value="GPCR_Rhodpsn_7TM"/>
</dbReference>
<dbReference type="PROSITE" id="PS00237">
    <property type="entry name" value="G_PROTEIN_RECEP_F1_1"/>
    <property type="match status" value="2"/>
</dbReference>
<feature type="non-terminal residue" evidence="11">
    <location>
        <position position="1"/>
    </location>
</feature>
<keyword evidence="3 8" id="KW-0812">Transmembrane</keyword>
<evidence type="ECO:0000256" key="9">
    <source>
        <dbReference type="SAM" id="Phobius"/>
    </source>
</evidence>
<comment type="subcellular location">
    <subcellularLocation>
        <location evidence="1">Membrane</location>
        <topology evidence="1">Multi-pass membrane protein</topology>
    </subcellularLocation>
</comment>
<comment type="caution">
    <text evidence="11">The sequence shown here is derived from an EMBL/GenBank/DDBJ whole genome shotgun (WGS) entry which is preliminary data.</text>
</comment>
<feature type="non-terminal residue" evidence="11">
    <location>
        <position position="562"/>
    </location>
</feature>
<feature type="transmembrane region" description="Helical" evidence="9">
    <location>
        <begin position="512"/>
        <end position="532"/>
    </location>
</feature>
<feature type="domain" description="G-protein coupled receptors family 1 profile" evidence="10">
    <location>
        <begin position="43"/>
        <end position="294"/>
    </location>
</feature>
<feature type="transmembrane region" description="Helical" evidence="9">
    <location>
        <begin position="143"/>
        <end position="165"/>
    </location>
</feature>
<dbReference type="Gene3D" id="1.10.1220.70">
    <property type="match status" value="1"/>
</dbReference>
<keyword evidence="2" id="KW-0716">Sensory transduction</keyword>
<comment type="similarity">
    <text evidence="8">Belongs to the G-protein coupled receptor 1 family.</text>
</comment>
<feature type="transmembrane region" description="Helical" evidence="9">
    <location>
        <begin position="63"/>
        <end position="84"/>
    </location>
</feature>
<dbReference type="EMBL" id="JAAWVQ010117833">
    <property type="protein sequence ID" value="MBN3282437.1"/>
    <property type="molecule type" value="Genomic_DNA"/>
</dbReference>
<dbReference type="PANTHER" id="PTHR26450">
    <property type="entry name" value="OLFACTORY RECEPTOR 56B1-RELATED"/>
    <property type="match status" value="1"/>
</dbReference>
<reference evidence="11" key="1">
    <citation type="journal article" date="2021" name="Cell">
        <title>Tracing the genetic footprints of vertebrate landing in non-teleost ray-finned fishes.</title>
        <authorList>
            <person name="Bi X."/>
            <person name="Wang K."/>
            <person name="Yang L."/>
            <person name="Pan H."/>
            <person name="Jiang H."/>
            <person name="Wei Q."/>
            <person name="Fang M."/>
            <person name="Yu H."/>
            <person name="Zhu C."/>
            <person name="Cai Y."/>
            <person name="He Y."/>
            <person name="Gan X."/>
            <person name="Zeng H."/>
            <person name="Yu D."/>
            <person name="Zhu Y."/>
            <person name="Jiang H."/>
            <person name="Qiu Q."/>
            <person name="Yang H."/>
            <person name="Zhang Y.E."/>
            <person name="Wang W."/>
            <person name="Zhu M."/>
            <person name="He S."/>
            <person name="Zhang G."/>
        </authorList>
    </citation>
    <scope>NUCLEOTIDE SEQUENCE</scope>
    <source>
        <strain evidence="11">Pddl_001</strain>
    </source>
</reference>
<evidence type="ECO:0000256" key="3">
    <source>
        <dbReference type="ARBA" id="ARBA00022692"/>
    </source>
</evidence>
<organism evidence="11 12">
    <name type="scientific">Polyodon spathula</name>
    <name type="common">North American paddlefish</name>
    <name type="synonym">Squalus spathula</name>
    <dbReference type="NCBI Taxonomy" id="7913"/>
    <lineage>
        <taxon>Eukaryota</taxon>
        <taxon>Metazoa</taxon>
        <taxon>Chordata</taxon>
        <taxon>Craniata</taxon>
        <taxon>Vertebrata</taxon>
        <taxon>Euteleostomi</taxon>
        <taxon>Actinopterygii</taxon>
        <taxon>Chondrostei</taxon>
        <taxon>Acipenseriformes</taxon>
        <taxon>Polyodontidae</taxon>
        <taxon>Polyodon</taxon>
    </lineage>
</organism>
<dbReference type="SMART" id="SM01381">
    <property type="entry name" value="7TM_GPCR_Srsx"/>
    <property type="match status" value="1"/>
</dbReference>
<dbReference type="PRINTS" id="PR00245">
    <property type="entry name" value="OLFACTORYR"/>
</dbReference>
<evidence type="ECO:0000256" key="7">
    <source>
        <dbReference type="ARBA" id="ARBA00023224"/>
    </source>
</evidence>
<feature type="transmembrane region" description="Helical" evidence="9">
    <location>
        <begin position="246"/>
        <end position="264"/>
    </location>
</feature>
<dbReference type="Proteomes" id="UP001166093">
    <property type="component" value="Unassembled WGS sequence"/>
</dbReference>
<feature type="domain" description="G-protein coupled receptors family 1 profile" evidence="10">
    <location>
        <begin position="330"/>
        <end position="562"/>
    </location>
</feature>
<gene>
    <name evidence="11" type="primary">Or52p1p</name>
    <name evidence="11" type="ORF">GTO93_0004631</name>
</gene>
<keyword evidence="7 8" id="KW-0807">Transducer</keyword>
<accession>A0ABS2Y7C2</accession>
<dbReference type="PROSITE" id="PS50262">
    <property type="entry name" value="G_PROTEIN_RECEP_F1_2"/>
    <property type="match status" value="2"/>
</dbReference>
<keyword evidence="8" id="KW-0297">G-protein coupled receptor</keyword>
<sequence length="562" mass="62928">MQEKPGGNHSYTDFIFTGFPGFSEYKPYLFIPFFLMFLVAIVGNSVIIFVIKTQISLHSPMYFLIFAIAIVDLSAPMTFVPNMFLNLVLNLKGISLGGCLAQMFLIHLISSFESVILMMMALDRYVAICNPLRYNDYMNSSTFYKLSIAFLIRSGLLISLMVILASTLSFCFSNVIQHFYCDHMVLVGLACGETTKNSIMGLVAIFCITGVDLFCICYSYINIFFEVLKSASGKARQKAVHTCGTHLIVIFVSYLLALCSYLAYRIRNSMAPDTHILISLLYLLFPCCFNPIIYGIRTKEIREHILKMVKGKKIDPENIKVASITSNLSHTTFILIGYFNVIKTAESLHTPMYLLISYMAVIDIIVPTSIIPNLLLSLLFDWNGISLADCLTQMFFVHYISSFESTILLTMALDRYVAICNPLRYTEIMNTSVFLKIALFSVIRGGAWMSALIILAHPLSFCGSNIINQCYCEHMALVSLACGSTTINNVTGLLMAYTIVGVSNTIPTDVHTLLSVMYLVVPASVNPIIYGVRTKEIRQAIVKMFRRKRRILVSSNVATVKT</sequence>
<dbReference type="SUPFAM" id="SSF81321">
    <property type="entry name" value="Family A G protein-coupled receptor-like"/>
    <property type="match status" value="2"/>
</dbReference>
<dbReference type="InterPro" id="IPR050402">
    <property type="entry name" value="OR51/52/56-like"/>
</dbReference>
<dbReference type="Pfam" id="PF13853">
    <property type="entry name" value="7tm_4"/>
    <property type="match status" value="2"/>
</dbReference>
<evidence type="ECO:0000259" key="10">
    <source>
        <dbReference type="PROSITE" id="PS50262"/>
    </source>
</evidence>
<feature type="transmembrane region" description="Helical" evidence="9">
    <location>
        <begin position="353"/>
        <end position="379"/>
    </location>
</feature>
<evidence type="ECO:0000256" key="4">
    <source>
        <dbReference type="ARBA" id="ARBA00022725"/>
    </source>
</evidence>
<dbReference type="PRINTS" id="PR00237">
    <property type="entry name" value="GPCRRHODOPSN"/>
</dbReference>
<name>A0ABS2Y7C2_POLSP</name>
<keyword evidence="5 9" id="KW-1133">Transmembrane helix</keyword>
<dbReference type="Gene3D" id="1.20.1070.10">
    <property type="entry name" value="Rhodopsin 7-helix transmembrane proteins"/>
    <property type="match status" value="2"/>
</dbReference>
<feature type="transmembrane region" description="Helical" evidence="9">
    <location>
        <begin position="199"/>
        <end position="225"/>
    </location>
</feature>
<feature type="transmembrane region" description="Helical" evidence="9">
    <location>
        <begin position="433"/>
        <end position="456"/>
    </location>
</feature>
<evidence type="ECO:0000256" key="5">
    <source>
        <dbReference type="ARBA" id="ARBA00022989"/>
    </source>
</evidence>